<organism evidence="2 3">
    <name type="scientific">Gordonia westfalica</name>
    <dbReference type="NCBI Taxonomy" id="158898"/>
    <lineage>
        <taxon>Bacteria</taxon>
        <taxon>Bacillati</taxon>
        <taxon>Actinomycetota</taxon>
        <taxon>Actinomycetes</taxon>
        <taxon>Mycobacteriales</taxon>
        <taxon>Gordoniaceae</taxon>
        <taxon>Gordonia</taxon>
    </lineage>
</organism>
<dbReference type="AlphaFoldDB" id="A0A1H2H8D5"/>
<dbReference type="InterPro" id="IPR029058">
    <property type="entry name" value="AB_hydrolase_fold"/>
</dbReference>
<dbReference type="OrthoDB" id="9814966at2"/>
<dbReference type="InterPro" id="IPR052897">
    <property type="entry name" value="Sec-Metab_Biosynth_Hydrolase"/>
</dbReference>
<sequence length="280" mass="29457">MAADSPHPTRKALRPTVLALILILVTFAATTLSVSSASAAPKPTIVLVHGAFADSTGWDGVAARLSSEGYPVQRFDNPLRGPVHDSALLEKKLATIKGPIVLVGHSYGGMVITNVDDPDVVANVYIAAFAPEQGEFVQGLLNPLVYPGSRLLPPALQVKVVDDPTGVAGRNLDGYIARPYFREIFAQDVSIATAADMFAHQKSAALVANLEPSGPASWKKVPSWYLVSQQDRVIPPALQRFMALRAASGHTSEVNASHASLVSRPAAVAAVIEKAATAQG</sequence>
<dbReference type="Pfam" id="PF12697">
    <property type="entry name" value="Abhydrolase_6"/>
    <property type="match status" value="1"/>
</dbReference>
<proteinExistence type="predicted"/>
<accession>A0A1H2H8D5</accession>
<protein>
    <submittedName>
        <fullName evidence="2">Pimeloyl-ACP methyl ester carboxylesterase</fullName>
    </submittedName>
</protein>
<dbReference type="InterPro" id="IPR000073">
    <property type="entry name" value="AB_hydrolase_1"/>
</dbReference>
<dbReference type="SUPFAM" id="SSF53474">
    <property type="entry name" value="alpha/beta-Hydrolases"/>
    <property type="match status" value="1"/>
</dbReference>
<feature type="domain" description="AB hydrolase-1" evidence="1">
    <location>
        <begin position="45"/>
        <end position="271"/>
    </location>
</feature>
<dbReference type="PANTHER" id="PTHR37017:SF11">
    <property type="entry name" value="ESTERASE_LIPASE_THIOESTERASE DOMAIN-CONTAINING PROTEIN"/>
    <property type="match status" value="1"/>
</dbReference>
<evidence type="ECO:0000313" key="2">
    <source>
        <dbReference type="EMBL" id="SDU28063.1"/>
    </source>
</evidence>
<dbReference type="EMBL" id="FNLM01000034">
    <property type="protein sequence ID" value="SDU28063.1"/>
    <property type="molecule type" value="Genomic_DNA"/>
</dbReference>
<dbReference type="Proteomes" id="UP000183180">
    <property type="component" value="Unassembled WGS sequence"/>
</dbReference>
<reference evidence="2 3" key="1">
    <citation type="submission" date="2016-10" db="EMBL/GenBank/DDBJ databases">
        <authorList>
            <person name="de Groot N.N."/>
        </authorList>
    </citation>
    <scope>NUCLEOTIDE SEQUENCE [LARGE SCALE GENOMIC DNA]</scope>
    <source>
        <strain evidence="2 3">DSM 44215</strain>
    </source>
</reference>
<dbReference type="STRING" id="158898.SAMN04488548_134324"/>
<gene>
    <name evidence="2" type="ORF">SAMN04488548_134324</name>
</gene>
<dbReference type="PANTHER" id="PTHR37017">
    <property type="entry name" value="AB HYDROLASE-1 DOMAIN-CONTAINING PROTEIN-RELATED"/>
    <property type="match status" value="1"/>
</dbReference>
<dbReference type="GO" id="GO:0003824">
    <property type="term" value="F:catalytic activity"/>
    <property type="evidence" value="ECO:0007669"/>
    <property type="project" value="UniProtKB-ARBA"/>
</dbReference>
<evidence type="ECO:0000313" key="3">
    <source>
        <dbReference type="Proteomes" id="UP000183180"/>
    </source>
</evidence>
<name>A0A1H2H8D5_9ACTN</name>
<evidence type="ECO:0000259" key="1">
    <source>
        <dbReference type="Pfam" id="PF12697"/>
    </source>
</evidence>
<dbReference type="RefSeq" id="WP_074848837.1">
    <property type="nucleotide sequence ID" value="NZ_FNLM01000034.1"/>
</dbReference>
<dbReference type="Gene3D" id="3.40.50.1820">
    <property type="entry name" value="alpha/beta hydrolase"/>
    <property type="match status" value="1"/>
</dbReference>